<sequence>MAQQPEEQTHLDFLGVIPEKRKNNTTRWRAIIFICGNKFNGSSVASAAEAARQYDLMAYKRDGANAVLNFSLSEEQRAELDGMTWEQLMASFRSRTKFGKSSRFRGVSWRETRWRAYINGYDGKTTHLGFFDDEVEAALAYDTAARRLRGMAAVLNFPNGPPLGYEAARGGGDGGVEAAVLATAAAAGAGGPSGSSSGVAEGPSANGTAGPATATIPATAGAAGSLVPVSDAGRPQAAKRKRADSDGDGDGDSDGDGDGAVAAGAPPPPGVSAPADAKPGKSSRFRGVSWSKTRWRALIRDLNGKNMHLGLFDHEVQAALAYDTAALLFRGTSAVLNFPDGPPPGYGAGRGGGDGDVEAIALATAAAVGADGPKSSTGTAGAATATIPAVAAAAAAGSVSVTAVGGQQEAKRKRTDDVDDDEGDEGDDGNGVVAVGVPPPHSEQLMASFQADAKPGKTSRFRGVSWLMSRWQSGIRDSGKRIYLGVFEDEVEAALAYDTAARRLKGTAAVLNFPNGPPPGYEAVSGGGGGGVEGAVIATAAAAGADRPGTGSGTAGAATATIPATAGAAAAADSLPVPAVGDQQDANRKRTDDDGDGGNGGGDGGVGIAASVPPPPPLPRPEQPKAPLPAHAKSSNASCFRGVRRVGMKWGASIRDRDGKVMQLGMFADEVAAALAYDNTALVVRGMSAVLNFPDGPPPGYGAGRGGGGGVAAAILAMAAAVGAEGPKSSNGTAGAATSTIPVTGAAAAGSVSEPAVGDQQEAKRKRTDGDDDDEGDGDNGNGAVAGCVPPPHSAQLMASFQADAKPSKTSRFRGVSWNLTRWRALIRGPNGKTVHLGRFDDDVDAALAYDAAALRLRGRPCSISRMGLRPGMGQVAEEEEAVVLKPPPSARRRPSLSAPMATTAMAVTRATMAMVPSLLACRHRPPSGQWPPAKRPASWACTGRRRSGGR</sequence>
<dbReference type="PANTHER" id="PTHR31677">
    <property type="entry name" value="AP2 DOMAIN CLASS TRANSCRIPTION FACTOR"/>
    <property type="match status" value="1"/>
</dbReference>
<evidence type="ECO:0000313" key="8">
    <source>
        <dbReference type="EMBL" id="GLC59869.1"/>
    </source>
</evidence>
<comment type="subcellular location">
    <subcellularLocation>
        <location evidence="1">Nucleus</location>
    </subcellularLocation>
</comment>
<dbReference type="PANTHER" id="PTHR31677:SF75">
    <property type="entry name" value="ETHYLENE-RESPONSIVE TRANSCRIPTION FACTOR ERF084"/>
    <property type="match status" value="1"/>
</dbReference>
<feature type="compositionally biased region" description="Acidic residues" evidence="6">
    <location>
        <begin position="246"/>
        <end position="257"/>
    </location>
</feature>
<protein>
    <submittedName>
        <fullName evidence="8">AP-2 complex subunit beta</fullName>
    </submittedName>
</protein>
<feature type="region of interest" description="Disordered" evidence="6">
    <location>
        <begin position="926"/>
        <end position="951"/>
    </location>
</feature>
<evidence type="ECO:0000256" key="4">
    <source>
        <dbReference type="ARBA" id="ARBA00023163"/>
    </source>
</evidence>
<proteinExistence type="predicted"/>
<feature type="compositionally biased region" description="Acidic residues" evidence="6">
    <location>
        <begin position="417"/>
        <end position="428"/>
    </location>
</feature>
<feature type="region of interest" description="Disordered" evidence="6">
    <location>
        <begin position="570"/>
        <end position="633"/>
    </location>
</feature>
<feature type="region of interest" description="Disordered" evidence="6">
    <location>
        <begin position="402"/>
        <end position="433"/>
    </location>
</feature>
<feature type="domain" description="AP2/ERF" evidence="7">
    <location>
        <begin position="284"/>
        <end position="339"/>
    </location>
</feature>
<evidence type="ECO:0000256" key="6">
    <source>
        <dbReference type="SAM" id="MobiDB-lite"/>
    </source>
</evidence>
<feature type="domain" description="AP2/ERF" evidence="7">
    <location>
        <begin position="460"/>
        <end position="514"/>
    </location>
</feature>
<feature type="domain" description="AP2/ERF" evidence="7">
    <location>
        <begin position="103"/>
        <end position="158"/>
    </location>
</feature>
<dbReference type="Proteomes" id="UP001165080">
    <property type="component" value="Unassembled WGS sequence"/>
</dbReference>
<feature type="compositionally biased region" description="Gly residues" evidence="6">
    <location>
        <begin position="597"/>
        <end position="607"/>
    </location>
</feature>
<dbReference type="Gene3D" id="3.30.730.10">
    <property type="entry name" value="AP2/ERF domain"/>
    <property type="match status" value="5"/>
</dbReference>
<evidence type="ECO:0000256" key="5">
    <source>
        <dbReference type="ARBA" id="ARBA00023242"/>
    </source>
</evidence>
<evidence type="ECO:0000256" key="2">
    <source>
        <dbReference type="ARBA" id="ARBA00023015"/>
    </source>
</evidence>
<feature type="domain" description="AP2/ERF" evidence="7">
    <location>
        <begin position="639"/>
        <end position="694"/>
    </location>
</feature>
<organism evidence="8 9">
    <name type="scientific">Pleodorina starrii</name>
    <dbReference type="NCBI Taxonomy" id="330485"/>
    <lineage>
        <taxon>Eukaryota</taxon>
        <taxon>Viridiplantae</taxon>
        <taxon>Chlorophyta</taxon>
        <taxon>core chlorophytes</taxon>
        <taxon>Chlorophyceae</taxon>
        <taxon>CS clade</taxon>
        <taxon>Chlamydomonadales</taxon>
        <taxon>Volvocaceae</taxon>
        <taxon>Pleodorina</taxon>
    </lineage>
</organism>
<dbReference type="AlphaFoldDB" id="A0A9W6BX65"/>
<feature type="compositionally biased region" description="Pro residues" evidence="6">
    <location>
        <begin position="612"/>
        <end position="627"/>
    </location>
</feature>
<dbReference type="CDD" id="cd00018">
    <property type="entry name" value="AP2"/>
    <property type="match status" value="2"/>
</dbReference>
<name>A0A9W6BX65_9CHLO</name>
<dbReference type="GO" id="GO:0003700">
    <property type="term" value="F:DNA-binding transcription factor activity"/>
    <property type="evidence" value="ECO:0007669"/>
    <property type="project" value="InterPro"/>
</dbReference>
<evidence type="ECO:0000259" key="7">
    <source>
        <dbReference type="PROSITE" id="PS51032"/>
    </source>
</evidence>
<dbReference type="InterPro" id="IPR001471">
    <property type="entry name" value="AP2/ERF_dom"/>
</dbReference>
<evidence type="ECO:0000256" key="1">
    <source>
        <dbReference type="ARBA" id="ARBA00004123"/>
    </source>
</evidence>
<dbReference type="GO" id="GO:0003677">
    <property type="term" value="F:DNA binding"/>
    <property type="evidence" value="ECO:0007669"/>
    <property type="project" value="UniProtKB-KW"/>
</dbReference>
<comment type="caution">
    <text evidence="8">The sequence shown here is derived from an EMBL/GenBank/DDBJ whole genome shotgun (WGS) entry which is preliminary data.</text>
</comment>
<feature type="region of interest" description="Disordered" evidence="6">
    <location>
        <begin position="746"/>
        <end position="794"/>
    </location>
</feature>
<keyword evidence="2" id="KW-0805">Transcription regulation</keyword>
<feature type="region of interest" description="Disordered" evidence="6">
    <location>
        <begin position="225"/>
        <end position="287"/>
    </location>
</feature>
<evidence type="ECO:0000256" key="3">
    <source>
        <dbReference type="ARBA" id="ARBA00023125"/>
    </source>
</evidence>
<feature type="domain" description="AP2/ERF" evidence="7">
    <location>
        <begin position="12"/>
        <end position="71"/>
    </location>
</feature>
<feature type="region of interest" description="Disordered" evidence="6">
    <location>
        <begin position="187"/>
        <end position="213"/>
    </location>
</feature>
<dbReference type="InterPro" id="IPR036955">
    <property type="entry name" value="AP2/ERF_dom_sf"/>
</dbReference>
<accession>A0A9W6BX65</accession>
<evidence type="ECO:0000313" key="9">
    <source>
        <dbReference type="Proteomes" id="UP001165080"/>
    </source>
</evidence>
<dbReference type="SUPFAM" id="SSF54171">
    <property type="entry name" value="DNA-binding domain"/>
    <property type="match status" value="5"/>
</dbReference>
<reference evidence="8 9" key="1">
    <citation type="journal article" date="2023" name="Commun. Biol.">
        <title>Reorganization of the ancestral sex-determining regions during the evolution of trioecy in Pleodorina starrii.</title>
        <authorList>
            <person name="Takahashi K."/>
            <person name="Suzuki S."/>
            <person name="Kawai-Toyooka H."/>
            <person name="Yamamoto K."/>
            <person name="Hamaji T."/>
            <person name="Ootsuki R."/>
            <person name="Yamaguchi H."/>
            <person name="Kawachi M."/>
            <person name="Higashiyama T."/>
            <person name="Nozaki H."/>
        </authorList>
    </citation>
    <scope>NUCLEOTIDE SEQUENCE [LARGE SCALE GENOMIC DNA]</scope>
    <source>
        <strain evidence="8 9">NIES-4479</strain>
    </source>
</reference>
<dbReference type="GO" id="GO:0005634">
    <property type="term" value="C:nucleus"/>
    <property type="evidence" value="ECO:0007669"/>
    <property type="project" value="UniProtKB-SubCell"/>
</dbReference>
<keyword evidence="4" id="KW-0804">Transcription</keyword>
<keyword evidence="3" id="KW-0238">DNA-binding</keyword>
<feature type="compositionally biased region" description="Low complexity" evidence="6">
    <location>
        <begin position="194"/>
        <end position="213"/>
    </location>
</feature>
<dbReference type="EMBL" id="BRXU01000030">
    <property type="protein sequence ID" value="GLC59869.1"/>
    <property type="molecule type" value="Genomic_DNA"/>
</dbReference>
<feature type="domain" description="AP2/ERF" evidence="7">
    <location>
        <begin position="812"/>
        <end position="867"/>
    </location>
</feature>
<keyword evidence="5" id="KW-0539">Nucleus</keyword>
<keyword evidence="9" id="KW-1185">Reference proteome</keyword>
<gene>
    <name evidence="8" type="primary">PLEST011312</name>
    <name evidence="8" type="ORF">PLESTB_001544500</name>
</gene>
<dbReference type="PROSITE" id="PS51032">
    <property type="entry name" value="AP2_ERF"/>
    <property type="match status" value="6"/>
</dbReference>
<dbReference type="SMART" id="SM00380">
    <property type="entry name" value="AP2"/>
    <property type="match status" value="5"/>
</dbReference>
<dbReference type="InterPro" id="IPR016177">
    <property type="entry name" value="DNA-bd_dom_sf"/>
</dbReference>